<protein>
    <recommendedName>
        <fullName evidence="3">LysM domain-containing protein</fullName>
    </recommendedName>
</protein>
<name>A0AAD2AB28_9LAMI</name>
<reference evidence="1" key="1">
    <citation type="submission" date="2023-05" db="EMBL/GenBank/DDBJ databases">
        <authorList>
            <person name="Huff M."/>
        </authorList>
    </citation>
    <scope>NUCLEOTIDE SEQUENCE</scope>
</reference>
<dbReference type="Proteomes" id="UP000834106">
    <property type="component" value="Chromosome 21"/>
</dbReference>
<dbReference type="AlphaFoldDB" id="A0AAD2AB28"/>
<dbReference type="PANTHER" id="PTHR33414">
    <property type="entry name" value="PROTEIN PLASTID MOVEMENT IMPAIRED 1-RELATED 1"/>
    <property type="match status" value="1"/>
</dbReference>
<dbReference type="PANTHER" id="PTHR33414:SF13">
    <property type="entry name" value="PROTEIN PLASTID MOVEMENT IMPAIRED 1-RELATED 1-LIKE"/>
    <property type="match status" value="1"/>
</dbReference>
<dbReference type="InterPro" id="IPR036779">
    <property type="entry name" value="LysM_dom_sf"/>
</dbReference>
<dbReference type="EMBL" id="OU503056">
    <property type="protein sequence ID" value="CAI9784922.1"/>
    <property type="molecule type" value="Genomic_DNA"/>
</dbReference>
<dbReference type="InterPro" id="IPR039614">
    <property type="entry name" value="PMI1-like"/>
</dbReference>
<sequence length="208" mass="23802">MGLKVQLRNLFCNYEMVGSSMLGLIQVERFYSPLQREQDGAEYDQDEQLIQERINFENEIHENHVPQFKTSDVHLTGLNVELVDKQLWGTRRQNQSGSGWLFSSGMNSTNELSISISNAIVKSSAQITRKVCPGDVLWSIASNIHGDSATWDEAVALNIYARNPDIIFPNELLGSRSSREKRNFWWTIEAFLLAETRRFALHPILRVC</sequence>
<evidence type="ECO:0000313" key="1">
    <source>
        <dbReference type="EMBL" id="CAI9784922.1"/>
    </source>
</evidence>
<dbReference type="Gene3D" id="3.10.350.10">
    <property type="entry name" value="LysM domain"/>
    <property type="match status" value="1"/>
</dbReference>
<keyword evidence="2" id="KW-1185">Reference proteome</keyword>
<organism evidence="1 2">
    <name type="scientific">Fraxinus pennsylvanica</name>
    <dbReference type="NCBI Taxonomy" id="56036"/>
    <lineage>
        <taxon>Eukaryota</taxon>
        <taxon>Viridiplantae</taxon>
        <taxon>Streptophyta</taxon>
        <taxon>Embryophyta</taxon>
        <taxon>Tracheophyta</taxon>
        <taxon>Spermatophyta</taxon>
        <taxon>Magnoliopsida</taxon>
        <taxon>eudicotyledons</taxon>
        <taxon>Gunneridae</taxon>
        <taxon>Pentapetalae</taxon>
        <taxon>asterids</taxon>
        <taxon>lamiids</taxon>
        <taxon>Lamiales</taxon>
        <taxon>Oleaceae</taxon>
        <taxon>Oleeae</taxon>
        <taxon>Fraxinus</taxon>
    </lineage>
</organism>
<gene>
    <name evidence="1" type="ORF">FPE_LOCUS32352</name>
</gene>
<accession>A0AAD2AB28</accession>
<proteinExistence type="predicted"/>
<evidence type="ECO:0000313" key="2">
    <source>
        <dbReference type="Proteomes" id="UP000834106"/>
    </source>
</evidence>
<evidence type="ECO:0008006" key="3">
    <source>
        <dbReference type="Google" id="ProtNLM"/>
    </source>
</evidence>